<sequence length="481" mass="53351">MEDIAFESLTIKEEKPVDELANKIAQNVKLIYSDIMDEMVQGTTGLRKILSVGSPPNDKVLVTGVLPRLVTFLDDSAPQILQFESCWCLSNIASGTAAHTKQVVENGALVPLVKLLSPNSKAMEDLKEQCVWAIGNITGESPKYRDEALYLGVIDHLVDFASKTKVLNSLRIISWTISNLCRGKPPPPFHLVSPALSLLETLVHYPDQEINIDATWAVGHMSTNASPEVTQCIVDRPALVKRMVELMLSPTQAIMVPALRVVGNIASSSEIENTKLVISFGILPIIHGLFRHAKKTVRKEAFWIASNIAVGSPLLIQQMIDADFYQPILHALTNENEVIECKREISWILSNTLSEATPQQVDDLVRSPILAFIPSILDTMLEHPSDKICLILLETFENILKCGDLLLEEEKKEKDLNPYLNLCGDDIIDIFKDILLQTNETDALDIKYIINDIADKYFGGTIASESDGEVPEDELVEDKSE</sequence>
<dbReference type="GO" id="GO:0061608">
    <property type="term" value="F:nuclear import signal receptor activity"/>
    <property type="evidence" value="ECO:0007669"/>
    <property type="project" value="InterPro"/>
</dbReference>
<organism evidence="6 7">
    <name type="scientific">Polysphondylium violaceum</name>
    <dbReference type="NCBI Taxonomy" id="133409"/>
    <lineage>
        <taxon>Eukaryota</taxon>
        <taxon>Amoebozoa</taxon>
        <taxon>Evosea</taxon>
        <taxon>Eumycetozoa</taxon>
        <taxon>Dictyostelia</taxon>
        <taxon>Dictyosteliales</taxon>
        <taxon>Dictyosteliaceae</taxon>
        <taxon>Polysphondylium</taxon>
    </lineage>
</organism>
<protein>
    <recommendedName>
        <fullName evidence="5">Importin subunit alpha</fullName>
    </recommendedName>
</protein>
<proteinExistence type="inferred from homology"/>
<dbReference type="InterPro" id="IPR011989">
    <property type="entry name" value="ARM-like"/>
</dbReference>
<comment type="similarity">
    <text evidence="1 5">Belongs to the importin alpha family.</text>
</comment>
<dbReference type="PIRSF" id="PIRSF005673">
    <property type="entry name" value="Importin_alpha"/>
    <property type="match status" value="1"/>
</dbReference>
<gene>
    <name evidence="6" type="ORF">CYY_002495</name>
</gene>
<dbReference type="Gene3D" id="1.25.10.10">
    <property type="entry name" value="Leucine-rich Repeat Variant"/>
    <property type="match status" value="1"/>
</dbReference>
<dbReference type="OrthoDB" id="16542at2759"/>
<dbReference type="EMBL" id="AJWJ01000069">
    <property type="protein sequence ID" value="KAF2076195.1"/>
    <property type="molecule type" value="Genomic_DNA"/>
</dbReference>
<keyword evidence="7" id="KW-1185">Reference proteome</keyword>
<dbReference type="SMART" id="SM00185">
    <property type="entry name" value="ARM"/>
    <property type="match status" value="8"/>
</dbReference>
<dbReference type="InterPro" id="IPR000225">
    <property type="entry name" value="Armadillo"/>
</dbReference>
<evidence type="ECO:0000256" key="1">
    <source>
        <dbReference type="ARBA" id="ARBA00010394"/>
    </source>
</evidence>
<comment type="caution">
    <text evidence="6">The sequence shown here is derived from an EMBL/GenBank/DDBJ whole genome shotgun (WGS) entry which is preliminary data.</text>
</comment>
<keyword evidence="3" id="KW-0677">Repeat</keyword>
<evidence type="ECO:0000313" key="6">
    <source>
        <dbReference type="EMBL" id="KAF2076195.1"/>
    </source>
</evidence>
<dbReference type="GO" id="GO:0005737">
    <property type="term" value="C:cytoplasm"/>
    <property type="evidence" value="ECO:0007669"/>
    <property type="project" value="InterPro"/>
</dbReference>
<dbReference type="Proteomes" id="UP000695562">
    <property type="component" value="Unassembled WGS sequence"/>
</dbReference>
<dbReference type="Pfam" id="PF00514">
    <property type="entry name" value="Arm"/>
    <property type="match status" value="2"/>
</dbReference>
<reference evidence="6" key="1">
    <citation type="submission" date="2020-01" db="EMBL/GenBank/DDBJ databases">
        <title>Development of genomics and gene disruption for Polysphondylium violaceum indicates a role for the polyketide synthase stlB in stalk morphogenesis.</title>
        <authorList>
            <person name="Narita B."/>
            <person name="Kawabe Y."/>
            <person name="Kin K."/>
            <person name="Saito T."/>
            <person name="Gibbs R."/>
            <person name="Kuspa A."/>
            <person name="Muzny D."/>
            <person name="Queller D."/>
            <person name="Richards S."/>
            <person name="Strassman J."/>
            <person name="Sucgang R."/>
            <person name="Worley K."/>
            <person name="Schaap P."/>
        </authorList>
    </citation>
    <scope>NUCLEOTIDE SEQUENCE</scope>
    <source>
        <strain evidence="6">QSvi11</strain>
    </source>
</reference>
<dbReference type="GO" id="GO:0006606">
    <property type="term" value="P:protein import into nucleus"/>
    <property type="evidence" value="ECO:0007669"/>
    <property type="project" value="InterPro"/>
</dbReference>
<evidence type="ECO:0000256" key="3">
    <source>
        <dbReference type="ARBA" id="ARBA00022737"/>
    </source>
</evidence>
<evidence type="ECO:0000256" key="4">
    <source>
        <dbReference type="ARBA" id="ARBA00022927"/>
    </source>
</evidence>
<accession>A0A8J4PYS7</accession>
<dbReference type="AlphaFoldDB" id="A0A8J4PYS7"/>
<evidence type="ECO:0000313" key="7">
    <source>
        <dbReference type="Proteomes" id="UP000695562"/>
    </source>
</evidence>
<dbReference type="SUPFAM" id="SSF48371">
    <property type="entry name" value="ARM repeat"/>
    <property type="match status" value="1"/>
</dbReference>
<dbReference type="PANTHER" id="PTHR23316">
    <property type="entry name" value="IMPORTIN ALPHA"/>
    <property type="match status" value="1"/>
</dbReference>
<evidence type="ECO:0000256" key="5">
    <source>
        <dbReference type="PIRNR" id="PIRNR005673"/>
    </source>
</evidence>
<name>A0A8J4PYS7_9MYCE</name>
<dbReference type="InterPro" id="IPR016024">
    <property type="entry name" value="ARM-type_fold"/>
</dbReference>
<keyword evidence="4 5" id="KW-0653">Protein transport</keyword>
<keyword evidence="2 5" id="KW-0813">Transport</keyword>
<dbReference type="InterPro" id="IPR024931">
    <property type="entry name" value="Importin_alpha"/>
</dbReference>
<evidence type="ECO:0000256" key="2">
    <source>
        <dbReference type="ARBA" id="ARBA00022448"/>
    </source>
</evidence>